<accession>A0A437RKY6</accession>
<dbReference type="PANTHER" id="PTHR35530">
    <property type="entry name" value="TAUTOMERASE-RELATED"/>
    <property type="match status" value="1"/>
</dbReference>
<feature type="domain" description="4-oxalocrotonate tautomerase-like" evidence="3">
    <location>
        <begin position="2"/>
        <end position="60"/>
    </location>
</feature>
<dbReference type="Gene3D" id="3.30.429.10">
    <property type="entry name" value="Macrophage Migration Inhibitory Factor"/>
    <property type="match status" value="1"/>
</dbReference>
<dbReference type="EMBL" id="SACR01000002">
    <property type="protein sequence ID" value="RVU47451.1"/>
    <property type="molecule type" value="Genomic_DNA"/>
</dbReference>
<keyword evidence="5" id="KW-1185">Reference proteome</keyword>
<protein>
    <submittedName>
        <fullName evidence="4">4-oxalocrotonate tautomerase</fullName>
    </submittedName>
</protein>
<comment type="similarity">
    <text evidence="1">Belongs to the 4-oxalocrotonate tautomerase family.</text>
</comment>
<sequence>MPTVHVQLFKGRTADQKRAAAVAITEAVVKTLGGNADTVDVIFHDIERHDWATGGVLWSDKAPAPPQAPKAP</sequence>
<dbReference type="RefSeq" id="WP_128227914.1">
    <property type="nucleotide sequence ID" value="NZ_SACR01000002.1"/>
</dbReference>
<evidence type="ECO:0000259" key="3">
    <source>
        <dbReference type="Pfam" id="PF01361"/>
    </source>
</evidence>
<dbReference type="Proteomes" id="UP000285575">
    <property type="component" value="Unassembled WGS sequence"/>
</dbReference>
<dbReference type="PANTHER" id="PTHR35530:SF1">
    <property type="entry name" value="2-HYDROXYMUCONATE TAUTOMERASE"/>
    <property type="match status" value="1"/>
</dbReference>
<dbReference type="InterPro" id="IPR004370">
    <property type="entry name" value="4-OT-like_dom"/>
</dbReference>
<gene>
    <name evidence="4" type="ORF">EOE66_06835</name>
</gene>
<evidence type="ECO:0000313" key="5">
    <source>
        <dbReference type="Proteomes" id="UP000285575"/>
    </source>
</evidence>
<keyword evidence="2" id="KW-0413">Isomerase</keyword>
<comment type="caution">
    <text evidence="4">The sequence shown here is derived from an EMBL/GenBank/DDBJ whole genome shotgun (WGS) entry which is preliminary data.</text>
</comment>
<evidence type="ECO:0000256" key="2">
    <source>
        <dbReference type="ARBA" id="ARBA00023235"/>
    </source>
</evidence>
<evidence type="ECO:0000313" key="4">
    <source>
        <dbReference type="EMBL" id="RVU47451.1"/>
    </source>
</evidence>
<reference evidence="4 5" key="1">
    <citation type="submission" date="2019-01" db="EMBL/GenBank/DDBJ databases">
        <authorList>
            <person name="Chen W.-M."/>
        </authorList>
    </citation>
    <scope>NUCLEOTIDE SEQUENCE [LARGE SCALE GENOMIC DNA]</scope>
    <source>
        <strain evidence="4 5">KYPY4</strain>
    </source>
</reference>
<name>A0A437RKY6_9BURK</name>
<dbReference type="NCBIfam" id="NF001966">
    <property type="entry name" value="PRK00745.1"/>
    <property type="match status" value="1"/>
</dbReference>
<proteinExistence type="inferred from homology"/>
<dbReference type="GO" id="GO:0016853">
    <property type="term" value="F:isomerase activity"/>
    <property type="evidence" value="ECO:0007669"/>
    <property type="project" value="UniProtKB-KW"/>
</dbReference>
<dbReference type="OrthoDB" id="8527422at2"/>
<dbReference type="AlphaFoldDB" id="A0A437RKY6"/>
<dbReference type="Pfam" id="PF01361">
    <property type="entry name" value="Tautomerase"/>
    <property type="match status" value="1"/>
</dbReference>
<dbReference type="NCBIfam" id="NF002571">
    <property type="entry name" value="PRK02220.1"/>
    <property type="match status" value="1"/>
</dbReference>
<dbReference type="InterPro" id="IPR014347">
    <property type="entry name" value="Tautomerase/MIF_sf"/>
</dbReference>
<evidence type="ECO:0000256" key="1">
    <source>
        <dbReference type="ARBA" id="ARBA00006723"/>
    </source>
</evidence>
<dbReference type="SUPFAM" id="SSF55331">
    <property type="entry name" value="Tautomerase/MIF"/>
    <property type="match status" value="1"/>
</dbReference>
<organism evidence="4 5">
    <name type="scientific">Rubrivivax rivuli</name>
    <dbReference type="NCBI Taxonomy" id="1862385"/>
    <lineage>
        <taxon>Bacteria</taxon>
        <taxon>Pseudomonadati</taxon>
        <taxon>Pseudomonadota</taxon>
        <taxon>Betaproteobacteria</taxon>
        <taxon>Burkholderiales</taxon>
        <taxon>Sphaerotilaceae</taxon>
        <taxon>Rubrivivax</taxon>
    </lineage>
</organism>